<protein>
    <submittedName>
        <fullName evidence="2">GNAT family acetyltransferase</fullName>
    </submittedName>
</protein>
<sequence length="145" mass="16870">MRAEFQQIYMMGYDTWGKDETKEAYLAECQGSTKYQRGTWWVLSDKRTLFSSLIVYNLEDHCLGIGSVATDPIYRHKGNASLLLKAFIATHSDDKLLLFSDIDPAFYEKIGFKKVLKGRQPYQETTLMYYPQNVVVKDLQIPNYF</sequence>
<gene>
    <name evidence="2" type="ORF">Lpp123_06325</name>
</gene>
<dbReference type="GO" id="GO:0016747">
    <property type="term" value="F:acyltransferase activity, transferring groups other than amino-acyl groups"/>
    <property type="evidence" value="ECO:0007669"/>
    <property type="project" value="InterPro"/>
</dbReference>
<evidence type="ECO:0000313" key="3">
    <source>
        <dbReference type="Proteomes" id="UP000014316"/>
    </source>
</evidence>
<dbReference type="AlphaFoldDB" id="A0A829GHJ6"/>
<name>A0A829GHJ6_LACPA</name>
<accession>A0A829GHJ6</accession>
<organism evidence="2 3">
    <name type="scientific">Lacticaseibacillus paracasei subsp. paracasei Lpp123</name>
    <dbReference type="NCBI Taxonomy" id="1256201"/>
    <lineage>
        <taxon>Bacteria</taxon>
        <taxon>Bacillati</taxon>
        <taxon>Bacillota</taxon>
        <taxon>Bacilli</taxon>
        <taxon>Lactobacillales</taxon>
        <taxon>Lactobacillaceae</taxon>
        <taxon>Lacticaseibacillus</taxon>
    </lineage>
</organism>
<evidence type="ECO:0000259" key="1">
    <source>
        <dbReference type="PROSITE" id="PS51186"/>
    </source>
</evidence>
<dbReference type="InterPro" id="IPR016181">
    <property type="entry name" value="Acyl_CoA_acyltransferase"/>
</dbReference>
<dbReference type="EMBL" id="ANJW01000365">
    <property type="protein sequence ID" value="EPC55490.1"/>
    <property type="molecule type" value="Genomic_DNA"/>
</dbReference>
<evidence type="ECO:0000313" key="2">
    <source>
        <dbReference type="EMBL" id="EPC55490.1"/>
    </source>
</evidence>
<feature type="domain" description="N-acetyltransferase" evidence="1">
    <location>
        <begin position="1"/>
        <end position="133"/>
    </location>
</feature>
<dbReference type="CDD" id="cd04301">
    <property type="entry name" value="NAT_SF"/>
    <property type="match status" value="1"/>
</dbReference>
<reference evidence="2 3" key="1">
    <citation type="journal article" date="2013" name="PLoS ONE">
        <title>Lactobacillus paracasei comparative genomics: towards species pan-genome definition and exploitation of diversity.</title>
        <authorList>
            <person name="Smokvina T."/>
            <person name="Wels M."/>
            <person name="Polka J."/>
            <person name="Chervaux C."/>
            <person name="Brisse S."/>
            <person name="Boekhorst J."/>
            <person name="van Hylckama Vlieg J.E."/>
            <person name="Siezen R.J."/>
        </authorList>
    </citation>
    <scope>NUCLEOTIDE SEQUENCE [LARGE SCALE GENOMIC DNA]</scope>
    <source>
        <strain evidence="2 3">Lpp123</strain>
    </source>
</reference>
<dbReference type="InterPro" id="IPR000182">
    <property type="entry name" value="GNAT_dom"/>
</dbReference>
<comment type="caution">
    <text evidence="2">The sequence shown here is derived from an EMBL/GenBank/DDBJ whole genome shotgun (WGS) entry which is preliminary data.</text>
</comment>
<dbReference type="Proteomes" id="UP000014316">
    <property type="component" value="Unassembled WGS sequence"/>
</dbReference>
<keyword evidence="2" id="KW-0808">Transferase</keyword>
<dbReference type="SUPFAM" id="SSF55729">
    <property type="entry name" value="Acyl-CoA N-acyltransferases (Nat)"/>
    <property type="match status" value="1"/>
</dbReference>
<dbReference type="PROSITE" id="PS51186">
    <property type="entry name" value="GNAT"/>
    <property type="match status" value="1"/>
</dbReference>
<proteinExistence type="predicted"/>
<dbReference type="Gene3D" id="3.40.630.30">
    <property type="match status" value="1"/>
</dbReference>
<dbReference type="Pfam" id="PF13508">
    <property type="entry name" value="Acetyltransf_7"/>
    <property type="match status" value="1"/>
</dbReference>